<dbReference type="AlphaFoldDB" id="A0A0H3DLI9"/>
<dbReference type="SUPFAM" id="SSF116734">
    <property type="entry name" value="DNA methylase specificity domain"/>
    <property type="match status" value="2"/>
</dbReference>
<evidence type="ECO:0000313" key="6">
    <source>
        <dbReference type="EMBL" id="ADK87151.1"/>
    </source>
</evidence>
<evidence type="ECO:0000259" key="5">
    <source>
        <dbReference type="Pfam" id="PF01420"/>
    </source>
</evidence>
<dbReference type="HOGENOM" id="CLU_727265_0_0_14"/>
<gene>
    <name evidence="6" type="ordered locus">MPNE_0397</name>
</gene>
<name>A0A0H3DLI9_MYCPB</name>
<dbReference type="PANTHER" id="PTHR43140">
    <property type="entry name" value="TYPE-1 RESTRICTION ENZYME ECOKI SPECIFICITY PROTEIN"/>
    <property type="match status" value="1"/>
</dbReference>
<evidence type="ECO:0000256" key="2">
    <source>
        <dbReference type="ARBA" id="ARBA00022747"/>
    </source>
</evidence>
<keyword evidence="2" id="KW-0680">Restriction system</keyword>
<dbReference type="GO" id="GO:0009307">
    <property type="term" value="P:DNA restriction-modification system"/>
    <property type="evidence" value="ECO:0007669"/>
    <property type="project" value="UniProtKB-KW"/>
</dbReference>
<dbReference type="RefSeq" id="WP_014574951.1">
    <property type="nucleotide sequence ID" value="NZ_CP010546.1"/>
</dbReference>
<dbReference type="InterPro" id="IPR044946">
    <property type="entry name" value="Restrct_endonuc_typeI_TRD_sf"/>
</dbReference>
<evidence type="ECO:0000256" key="3">
    <source>
        <dbReference type="ARBA" id="ARBA00023125"/>
    </source>
</evidence>
<keyword evidence="3" id="KW-0238">DNA-binding</keyword>
<comment type="subunit">
    <text evidence="4">The methyltransferase is composed of M and S polypeptides.</text>
</comment>
<dbReference type="Gene3D" id="3.90.220.20">
    <property type="entry name" value="DNA methylase specificity domains"/>
    <property type="match status" value="2"/>
</dbReference>
<dbReference type="PaxDb" id="722438-MPNE_0397"/>
<dbReference type="REBASE" id="27114">
    <property type="entry name" value="S.MpnFHORF396P"/>
</dbReference>
<dbReference type="PATRIC" id="fig|722438.3.peg.382"/>
<dbReference type="STRING" id="722438.F539_01920"/>
<dbReference type="GO" id="GO:0003677">
    <property type="term" value="F:DNA binding"/>
    <property type="evidence" value="ECO:0007669"/>
    <property type="project" value="UniProtKB-KW"/>
</dbReference>
<evidence type="ECO:0000313" key="7">
    <source>
        <dbReference type="Proteomes" id="UP000007756"/>
    </source>
</evidence>
<accession>A0A0H3DLI9</accession>
<protein>
    <submittedName>
        <fullName evidence="6">Type I restriction modification DNA specificity domain protein</fullName>
    </submittedName>
</protein>
<reference evidence="6 7" key="1">
    <citation type="journal article" date="2010" name="Appl. Environ. Microbiol.">
        <title>Targeted chromosomal knockouts in Mycoplasma pneumoniae.</title>
        <authorList>
            <person name="Krishnakumar R."/>
            <person name="Assad-Garcia N."/>
            <person name="Benders G.A."/>
            <person name="Phan Q."/>
            <person name="Montague M.G."/>
            <person name="Glass J.I."/>
        </authorList>
    </citation>
    <scope>NUCLEOTIDE SEQUENCE [LARGE SCALE GENOMIC DNA]</scope>
    <source>
        <strain evidence="7">ATCC 15531 / DSM 22911 / NBRC 14401 / NCTC 10119 / FH</strain>
    </source>
</reference>
<dbReference type="CDD" id="cd17255">
    <property type="entry name" value="RMtype1_S_Fco49512ORF2615P-TRD2-CR2_like"/>
    <property type="match status" value="2"/>
</dbReference>
<proteinExistence type="inferred from homology"/>
<dbReference type="EMBL" id="CP002077">
    <property type="protein sequence ID" value="ADK87151.1"/>
    <property type="molecule type" value="Genomic_DNA"/>
</dbReference>
<dbReference type="InterPro" id="IPR051212">
    <property type="entry name" value="Type-I_RE_S_subunit"/>
</dbReference>
<feature type="domain" description="Type I restriction modification DNA specificity" evidence="5">
    <location>
        <begin position="4"/>
        <end position="160"/>
    </location>
</feature>
<organism evidence="6 7">
    <name type="scientific">Mycoplasmoides pneumoniae (strain ATCC 15531 / DSM 23978 / CIP 103766 / NBRC 14401 / NCTC 10119 / FH)</name>
    <name type="common">Mycoplasma pneumoniae</name>
    <dbReference type="NCBI Taxonomy" id="722438"/>
    <lineage>
        <taxon>Bacteria</taxon>
        <taxon>Bacillati</taxon>
        <taxon>Mycoplasmatota</taxon>
        <taxon>Mycoplasmoidales</taxon>
        <taxon>Mycoplasmoidaceae</taxon>
        <taxon>Mycoplasmoides</taxon>
    </lineage>
</organism>
<dbReference type="eggNOG" id="COG0732">
    <property type="taxonomic scope" value="Bacteria"/>
</dbReference>
<dbReference type="Proteomes" id="UP000007756">
    <property type="component" value="Chromosome"/>
</dbReference>
<dbReference type="Pfam" id="PF01420">
    <property type="entry name" value="Methylase_S"/>
    <property type="match status" value="2"/>
</dbReference>
<evidence type="ECO:0000256" key="4">
    <source>
        <dbReference type="ARBA" id="ARBA00038652"/>
    </source>
</evidence>
<feature type="domain" description="Type I restriction modification DNA specificity" evidence="5">
    <location>
        <begin position="183"/>
        <end position="343"/>
    </location>
</feature>
<evidence type="ECO:0000256" key="1">
    <source>
        <dbReference type="ARBA" id="ARBA00010923"/>
    </source>
</evidence>
<sequence>MQIKTYKIKDICEISRGKAITKKYIKDNPGQYPVYSSTTANNGEIGRIKDYDLDGEYVTWTTDGIYAGTVFYRNEKFNASQHCGVLKLKNNEISAKFLTYALGMEAPKFVNNACPIPNLNLSRTEEIELDFPPLQIQQKIATILDTFTELSAELRERKKQYAFYRDYLLNQENIRKIYGANIPFETFQVKDICEIRRGRAITKAYIRNNPGENPVYSAATTNDGELGRIKDCDFDGEYITWTTNGYAGVVFYRNGKFNASQDCGVLKVKNKKICTKFLSFLLKIEAPKFVHNLASRPKLSQKVMAEIELSFPPLEIQEKIADILFAFEKLCNDLVEGIPAEIELRKKQLDYYQNFLFNWVQEQKKNSLSTNLN</sequence>
<dbReference type="InterPro" id="IPR000055">
    <property type="entry name" value="Restrct_endonuc_typeI_TRD"/>
</dbReference>
<dbReference type="KEGG" id="mpj:MPNE_0397"/>
<dbReference type="GeneID" id="66609001"/>
<comment type="similarity">
    <text evidence="1">Belongs to the type-I restriction system S methylase family.</text>
</comment>
<dbReference type="PANTHER" id="PTHR43140:SF1">
    <property type="entry name" value="TYPE I RESTRICTION ENZYME ECOKI SPECIFICITY SUBUNIT"/>
    <property type="match status" value="1"/>
</dbReference>